<comment type="cofactor">
    <cofactor evidence="5">
        <name>Fe(2+)</name>
        <dbReference type="ChEBI" id="CHEBI:29033"/>
    </cofactor>
    <text evidence="5">Binds 1 Fe(2+) ion per subunit.</text>
</comment>
<dbReference type="RefSeq" id="WP_285610609.1">
    <property type="nucleotide sequence ID" value="NZ_BSSD01000003.1"/>
</dbReference>
<dbReference type="GO" id="GO:0035516">
    <property type="term" value="F:broad specificity oxidative DNA demethylase activity"/>
    <property type="evidence" value="ECO:0007669"/>
    <property type="project" value="TreeGrafter"/>
</dbReference>
<dbReference type="PANTHER" id="PTHR16557:SF2">
    <property type="entry name" value="NUCLEIC ACID DIOXYGENASE ALKBH1"/>
    <property type="match status" value="1"/>
</dbReference>
<dbReference type="PANTHER" id="PTHR16557">
    <property type="entry name" value="ALKYLATED DNA REPAIR PROTEIN ALKB-RELATED"/>
    <property type="match status" value="1"/>
</dbReference>
<keyword evidence="3" id="KW-0560">Oxidoreductase</keyword>
<accession>A0A9W6VA90</accession>
<reference evidence="7" key="1">
    <citation type="submission" date="2023-02" db="EMBL/GenBank/DDBJ databases">
        <title>Actinokineospora globicatena NBRC 15670.</title>
        <authorList>
            <person name="Ichikawa N."/>
            <person name="Sato H."/>
            <person name="Tonouchi N."/>
        </authorList>
    </citation>
    <scope>NUCLEOTIDE SEQUENCE</scope>
    <source>
        <strain evidence="7">NBRC 15670</strain>
    </source>
</reference>
<feature type="binding site" evidence="5">
    <location>
        <position position="121"/>
    </location>
    <ligand>
        <name>Fe cation</name>
        <dbReference type="ChEBI" id="CHEBI:24875"/>
        <note>catalytic</note>
    </ligand>
</feature>
<evidence type="ECO:0000256" key="4">
    <source>
        <dbReference type="ARBA" id="ARBA00023004"/>
    </source>
</evidence>
<evidence type="ECO:0000313" key="7">
    <source>
        <dbReference type="EMBL" id="GLW91836.1"/>
    </source>
</evidence>
<dbReference type="InterPro" id="IPR004574">
    <property type="entry name" value="Alkb"/>
</dbReference>
<keyword evidence="1 5" id="KW-0479">Metal-binding</keyword>
<dbReference type="Gene3D" id="2.60.120.590">
    <property type="entry name" value="Alpha-ketoglutarate-dependent dioxygenase AlkB-like"/>
    <property type="match status" value="1"/>
</dbReference>
<feature type="binding site" evidence="5">
    <location>
        <position position="177"/>
    </location>
    <ligand>
        <name>Fe cation</name>
        <dbReference type="ChEBI" id="CHEBI:24875"/>
        <note>catalytic</note>
    </ligand>
</feature>
<dbReference type="GO" id="GO:0005737">
    <property type="term" value="C:cytoplasm"/>
    <property type="evidence" value="ECO:0007669"/>
    <property type="project" value="TreeGrafter"/>
</dbReference>
<dbReference type="GO" id="GO:0035515">
    <property type="term" value="F:oxidative RNA demethylase activity"/>
    <property type="evidence" value="ECO:0007669"/>
    <property type="project" value="TreeGrafter"/>
</dbReference>
<evidence type="ECO:0000313" key="8">
    <source>
        <dbReference type="Proteomes" id="UP001165042"/>
    </source>
</evidence>
<name>A0A9W6VA90_9PSEU</name>
<keyword evidence="2" id="KW-0223">Dioxygenase</keyword>
<evidence type="ECO:0000256" key="1">
    <source>
        <dbReference type="ARBA" id="ARBA00022723"/>
    </source>
</evidence>
<proteinExistence type="predicted"/>
<keyword evidence="4 5" id="KW-0408">Iron</keyword>
<dbReference type="Pfam" id="PF13532">
    <property type="entry name" value="2OG-FeII_Oxy_2"/>
    <property type="match status" value="1"/>
</dbReference>
<dbReference type="EMBL" id="BSSD01000003">
    <property type="protein sequence ID" value="GLW91836.1"/>
    <property type="molecule type" value="Genomic_DNA"/>
</dbReference>
<dbReference type="InterPro" id="IPR037151">
    <property type="entry name" value="AlkB-like_sf"/>
</dbReference>
<gene>
    <name evidence="7" type="primary">alkB</name>
    <name evidence="7" type="ORF">Aglo03_26520</name>
</gene>
<dbReference type="AlphaFoldDB" id="A0A9W6VA90"/>
<evidence type="ECO:0000256" key="5">
    <source>
        <dbReference type="PIRSR" id="PIRSR604574-2"/>
    </source>
</evidence>
<organism evidence="7 8">
    <name type="scientific">Actinokineospora globicatena</name>
    <dbReference type="NCBI Taxonomy" id="103729"/>
    <lineage>
        <taxon>Bacteria</taxon>
        <taxon>Bacillati</taxon>
        <taxon>Actinomycetota</taxon>
        <taxon>Actinomycetes</taxon>
        <taxon>Pseudonocardiales</taxon>
        <taxon>Pseudonocardiaceae</taxon>
        <taxon>Actinokineospora</taxon>
    </lineage>
</organism>
<evidence type="ECO:0000256" key="2">
    <source>
        <dbReference type="ARBA" id="ARBA00022964"/>
    </source>
</evidence>
<dbReference type="Proteomes" id="UP001165042">
    <property type="component" value="Unassembled WGS sequence"/>
</dbReference>
<keyword evidence="8" id="KW-1185">Reference proteome</keyword>
<evidence type="ECO:0000256" key="3">
    <source>
        <dbReference type="ARBA" id="ARBA00023002"/>
    </source>
</evidence>
<dbReference type="InterPro" id="IPR005123">
    <property type="entry name" value="Oxoglu/Fe-dep_dioxygenase_dom"/>
</dbReference>
<dbReference type="InterPro" id="IPR027450">
    <property type="entry name" value="AlkB-like"/>
</dbReference>
<feature type="binding site" evidence="5">
    <location>
        <position position="123"/>
    </location>
    <ligand>
        <name>Fe cation</name>
        <dbReference type="ChEBI" id="CHEBI:24875"/>
        <note>catalytic</note>
    </ligand>
</feature>
<dbReference type="GO" id="GO:0035513">
    <property type="term" value="P:oxidative RNA demethylation"/>
    <property type="evidence" value="ECO:0007669"/>
    <property type="project" value="TreeGrafter"/>
</dbReference>
<feature type="domain" description="Fe2OG dioxygenase" evidence="6">
    <location>
        <begin position="103"/>
        <end position="205"/>
    </location>
</feature>
<comment type="caution">
    <text evidence="7">The sequence shown here is derived from an EMBL/GenBank/DDBJ whole genome shotgun (WGS) entry which is preliminary data.</text>
</comment>
<dbReference type="SUPFAM" id="SSF51197">
    <property type="entry name" value="Clavaminate synthase-like"/>
    <property type="match status" value="1"/>
</dbReference>
<evidence type="ECO:0000259" key="6">
    <source>
        <dbReference type="PROSITE" id="PS51471"/>
    </source>
</evidence>
<protein>
    <submittedName>
        <fullName evidence="7">Alkylated DNA repair protein</fullName>
    </submittedName>
</protein>
<sequence length="207" mass="22918">MELIPRPKLDLAPGAVHLPDWLDLAAQRDLLAACREWAPGMRQQRLPNGGVMSVRMVCLGWQWVPYRYTRVLDDGSAVLPFPEWLGDLGRRAVAAAGFAVDYRPDIALVNFYDAEARMGLHQDKDERSLDPVVSFSLGNTGVFRFGNTENRGRPWTDVDLRSGDLVVFGGESRLAYHGVTKIRPGTADPDLGLSGRLNITLRVSGMD</sequence>
<dbReference type="GO" id="GO:0008198">
    <property type="term" value="F:ferrous iron binding"/>
    <property type="evidence" value="ECO:0007669"/>
    <property type="project" value="TreeGrafter"/>
</dbReference>
<dbReference type="PROSITE" id="PS51471">
    <property type="entry name" value="FE2OG_OXY"/>
    <property type="match status" value="1"/>
</dbReference>